<dbReference type="EMBL" id="FNDU01000002">
    <property type="protein sequence ID" value="SDH71137.1"/>
    <property type="molecule type" value="Genomic_DNA"/>
</dbReference>
<feature type="transmembrane region" description="Helical" evidence="1">
    <location>
        <begin position="114"/>
        <end position="136"/>
    </location>
</feature>
<accession>A0A1G8EML3</accession>
<sequence>MIVLKLSKVVVYHFLINFMLFMKGVITIKKNNDSRPQSKSKKWLFFTGFAAFAWSTLFGLVHIYWAAGGTAGFEGRTMSEELFVINLMTIVLCFIAAFIALALVQAWGRKFPSWLLLTLAWIACVVLGLRGGIGAIQSMLQVEPVPLLLIIVEPFFLLGGILFGLVAFLYIYTNSNGRIKKGME</sequence>
<evidence type="ECO:0008006" key="4">
    <source>
        <dbReference type="Google" id="ProtNLM"/>
    </source>
</evidence>
<evidence type="ECO:0000256" key="1">
    <source>
        <dbReference type="SAM" id="Phobius"/>
    </source>
</evidence>
<feature type="transmembrane region" description="Helical" evidence="1">
    <location>
        <begin position="85"/>
        <end position="107"/>
    </location>
</feature>
<keyword evidence="1" id="KW-0812">Transmembrane</keyword>
<feature type="transmembrane region" description="Helical" evidence="1">
    <location>
        <begin position="43"/>
        <end position="65"/>
    </location>
</feature>
<protein>
    <recommendedName>
        <fullName evidence="4">DUF3995 domain-containing protein</fullName>
    </recommendedName>
</protein>
<feature type="transmembrane region" description="Helical" evidence="1">
    <location>
        <begin position="6"/>
        <end position="22"/>
    </location>
</feature>
<proteinExistence type="predicted"/>
<name>A0A1G8EML3_9BACI</name>
<keyword evidence="3" id="KW-1185">Reference proteome</keyword>
<gene>
    <name evidence="2" type="ORF">SAMN05216352_102295</name>
</gene>
<keyword evidence="1" id="KW-0472">Membrane</keyword>
<dbReference type="InterPro" id="IPR025058">
    <property type="entry name" value="DUF3995"/>
</dbReference>
<evidence type="ECO:0000313" key="2">
    <source>
        <dbReference type="EMBL" id="SDH71137.1"/>
    </source>
</evidence>
<dbReference type="Pfam" id="PF13160">
    <property type="entry name" value="DUF3995"/>
    <property type="match status" value="1"/>
</dbReference>
<feature type="transmembrane region" description="Helical" evidence="1">
    <location>
        <begin position="148"/>
        <end position="172"/>
    </location>
</feature>
<organism evidence="2 3">
    <name type="scientific">Alteribacillus bidgolensis</name>
    <dbReference type="NCBI Taxonomy" id="930129"/>
    <lineage>
        <taxon>Bacteria</taxon>
        <taxon>Bacillati</taxon>
        <taxon>Bacillota</taxon>
        <taxon>Bacilli</taxon>
        <taxon>Bacillales</taxon>
        <taxon>Bacillaceae</taxon>
        <taxon>Alteribacillus</taxon>
    </lineage>
</organism>
<keyword evidence="1" id="KW-1133">Transmembrane helix</keyword>
<evidence type="ECO:0000313" key="3">
    <source>
        <dbReference type="Proteomes" id="UP000199017"/>
    </source>
</evidence>
<dbReference type="AlphaFoldDB" id="A0A1G8EML3"/>
<dbReference type="Proteomes" id="UP000199017">
    <property type="component" value="Unassembled WGS sequence"/>
</dbReference>
<reference evidence="2 3" key="1">
    <citation type="submission" date="2016-10" db="EMBL/GenBank/DDBJ databases">
        <authorList>
            <person name="de Groot N.N."/>
        </authorList>
    </citation>
    <scope>NUCLEOTIDE SEQUENCE [LARGE SCALE GENOMIC DNA]</scope>
    <source>
        <strain evidence="3">P4B,CCM 7963,CECT 7998,DSM 25260,IBRC-M 10614,KCTC 13821</strain>
    </source>
</reference>